<dbReference type="RefSeq" id="YP_001648093.1">
    <property type="nucleotide sequence ID" value="NC_010191.2"/>
</dbReference>
<evidence type="ECO:0000313" key="2">
    <source>
        <dbReference type="Proteomes" id="UP000203890"/>
    </source>
</evidence>
<organism evidence="1 2">
    <name type="scientific">Ostreococcus tauri virus OtV5</name>
    <dbReference type="NCBI Taxonomy" id="1785753"/>
    <lineage>
        <taxon>Viruses</taxon>
        <taxon>Varidnaviria</taxon>
        <taxon>Bamfordvirae</taxon>
        <taxon>Nucleocytoviricota</taxon>
        <taxon>Megaviricetes</taxon>
        <taxon>Algavirales</taxon>
        <taxon>Phycodnaviridae</taxon>
        <taxon>Prasinovirus</taxon>
        <taxon>Prasinovirus ostreotauri</taxon>
    </lineage>
</organism>
<proteinExistence type="predicted"/>
<reference evidence="1 2" key="1">
    <citation type="journal article" date="2008" name="PLoS ONE">
        <title>Life-cycle and genome of OtV5, a large DNA virus of the pelagic marine unicellular green alga Ostreococcus tauri.</title>
        <authorList>
            <person name="Derelle E."/>
            <person name="Ferraz C."/>
            <person name="Escande M.L."/>
            <person name="Eychenie S."/>
            <person name="Cooke R."/>
            <person name="Piganeau G."/>
            <person name="Desdevises Y."/>
            <person name="Bellec L."/>
            <person name="Moreau H."/>
            <person name="Grimsley N."/>
        </authorList>
    </citation>
    <scope>NUCLEOTIDE SEQUENCE [LARGE SCALE GENOMIC DNA]</scope>
    <source>
        <strain evidence="1 2">OtV5</strain>
    </source>
</reference>
<accession>A9YVR4</accession>
<sequence>MFITNVVVGDHILDRGFFSNLKEASEYAQETVRHKVWELGNGQFYYGNVEARVYEPKNLEASDYQDEHILSFTGPIRDSTNVL</sequence>
<dbReference type="OrthoDB" id="22065at10239"/>
<protein>
    <submittedName>
        <fullName evidence="1">Uncharacterized protein</fullName>
    </submittedName>
</protein>
<dbReference type="KEGG" id="vg:5845790"/>
<keyword evidence="2" id="KW-1185">Reference proteome</keyword>
<dbReference type="EMBL" id="EU304328">
    <property type="protein sequence ID" value="ABY27797.1"/>
    <property type="molecule type" value="Genomic_DNA"/>
</dbReference>
<evidence type="ECO:0000313" key="1">
    <source>
        <dbReference type="EMBL" id="ABY27797.1"/>
    </source>
</evidence>
<gene>
    <name evidence="1" type="ORF">OtV5_016c</name>
</gene>
<dbReference type="Proteomes" id="UP000203890">
    <property type="component" value="Segment"/>
</dbReference>
<name>A9YVR4_9PHYC</name>
<dbReference type="GeneID" id="5845790"/>